<name>A0ABX8E0H1_9SPHN</name>
<dbReference type="Gene3D" id="3.30.1540.10">
    <property type="entry name" value="formyl-coa transferase, domain 3"/>
    <property type="match status" value="1"/>
</dbReference>
<dbReference type="InterPro" id="IPR003673">
    <property type="entry name" value="CoA-Trfase_fam_III"/>
</dbReference>
<keyword evidence="3" id="KW-1185">Reference proteome</keyword>
<dbReference type="EMBL" id="CP054856">
    <property type="protein sequence ID" value="QVM82606.1"/>
    <property type="molecule type" value="Genomic_DNA"/>
</dbReference>
<dbReference type="Pfam" id="PF02515">
    <property type="entry name" value="CoA_transf_3"/>
    <property type="match status" value="1"/>
</dbReference>
<dbReference type="RefSeq" id="WP_213501825.1">
    <property type="nucleotide sequence ID" value="NZ_CP054856.1"/>
</dbReference>
<dbReference type="InterPro" id="IPR050483">
    <property type="entry name" value="CoA-transferase_III_domain"/>
</dbReference>
<dbReference type="Proteomes" id="UP000677126">
    <property type="component" value="Chromosome"/>
</dbReference>
<accession>A0ABX8E0H1</accession>
<evidence type="ECO:0000313" key="3">
    <source>
        <dbReference type="Proteomes" id="UP000677126"/>
    </source>
</evidence>
<reference evidence="2 3" key="1">
    <citation type="journal article" date="2021" name="Int. J. Syst. Evol. Microbiol.">
        <title>Novosphingobium decolorationis sp. nov., an aniline blue-decolourizing bacterium isolated from East Pacific sediment.</title>
        <authorList>
            <person name="Chen X."/>
            <person name="Dong B."/>
            <person name="Chen T."/>
            <person name="Ren N."/>
            <person name="Wang J."/>
            <person name="Xu Y."/>
            <person name="Yang J."/>
            <person name="Zhu S."/>
            <person name="Chen J."/>
        </authorList>
    </citation>
    <scope>NUCLEOTIDE SEQUENCE [LARGE SCALE GENOMIC DNA]</scope>
    <source>
        <strain evidence="2 3">502str22</strain>
    </source>
</reference>
<evidence type="ECO:0000313" key="2">
    <source>
        <dbReference type="EMBL" id="QVM82606.1"/>
    </source>
</evidence>
<protein>
    <submittedName>
        <fullName evidence="2">CoA transferase</fullName>
    </submittedName>
</protein>
<evidence type="ECO:0000256" key="1">
    <source>
        <dbReference type="ARBA" id="ARBA00022679"/>
    </source>
</evidence>
<keyword evidence="1 2" id="KW-0808">Transferase</keyword>
<proteinExistence type="predicted"/>
<dbReference type="PANTHER" id="PTHR48207:SF4">
    <property type="entry name" value="BLL6097 PROTEIN"/>
    <property type="match status" value="1"/>
</dbReference>
<dbReference type="GO" id="GO:0016740">
    <property type="term" value="F:transferase activity"/>
    <property type="evidence" value="ECO:0007669"/>
    <property type="project" value="UniProtKB-KW"/>
</dbReference>
<dbReference type="Gene3D" id="3.40.50.10540">
    <property type="entry name" value="Crotonobetainyl-coa:carnitine coa-transferase, domain 1"/>
    <property type="match status" value="1"/>
</dbReference>
<dbReference type="SUPFAM" id="SSF89796">
    <property type="entry name" value="CoA-transferase family III (CaiB/BaiF)"/>
    <property type="match status" value="1"/>
</dbReference>
<organism evidence="2 3">
    <name type="scientific">Novosphingobium decolorationis</name>
    <dbReference type="NCBI Taxonomy" id="2698673"/>
    <lineage>
        <taxon>Bacteria</taxon>
        <taxon>Pseudomonadati</taxon>
        <taxon>Pseudomonadota</taxon>
        <taxon>Alphaproteobacteria</taxon>
        <taxon>Sphingomonadales</taxon>
        <taxon>Sphingomonadaceae</taxon>
        <taxon>Novosphingobium</taxon>
    </lineage>
</organism>
<dbReference type="PANTHER" id="PTHR48207">
    <property type="entry name" value="SUCCINATE--HYDROXYMETHYLGLUTARATE COA-TRANSFERASE"/>
    <property type="match status" value="1"/>
</dbReference>
<dbReference type="InterPro" id="IPR023606">
    <property type="entry name" value="CoA-Trfase_III_dom_1_sf"/>
</dbReference>
<sequence>MKQKAILEGIRITDMTTVIFGPYCTQILADLGADVIKVEPRGGDASRNIGKSSHTKLMGGLHLRMNRGKRSVDWDIKTPKGRHALERLISTSDVLIHNIRPDATERAQLDYETVRALRPDIVYVQCTGFDTRGPSSGQPAYDDIIQAASGIASLLPMVDANPAPRFVPMAMADKVSGLHGAYAVLAAIIHRLRTGEGQMVEVPMLESLVSFNLLDHLYEETFVPPIGPIGYTRQLDPTRQPLPTKDGYIVVAPYQDNRWIRVFELLEMSEILEEPGLTDLMSRRENADRLYTALASRLPERTTAEWLALFAENSIPASRINSLHDLLEDPQLAASGLFREREHPSEGTYREVRGPVRFSAGCPEEVCHAPRIGEHSASVAHELGLEPEQMP</sequence>
<gene>
    <name evidence="2" type="ORF">HT578_01815</name>
</gene>
<dbReference type="InterPro" id="IPR044855">
    <property type="entry name" value="CoA-Trfase_III_dom3_sf"/>
</dbReference>